<keyword evidence="2" id="KW-0690">Ribosome biogenesis</keyword>
<evidence type="ECO:0000259" key="6">
    <source>
        <dbReference type="Pfam" id="PF01782"/>
    </source>
</evidence>
<feature type="domain" description="Ribosome maturation factor RimM PRC barrel" evidence="7">
    <location>
        <begin position="164"/>
        <end position="269"/>
    </location>
</feature>
<protein>
    <recommendedName>
        <fullName evidence="9">Ribosome maturation factor RimM</fullName>
    </recommendedName>
</protein>
<dbReference type="HAMAP" id="MF_00014">
    <property type="entry name" value="Ribosome_mat_RimM"/>
    <property type="match status" value="1"/>
</dbReference>
<dbReference type="Pfam" id="PF24986">
    <property type="entry name" value="PRC_RimM"/>
    <property type="match status" value="1"/>
</dbReference>
<feature type="domain" description="RimM N-terminal" evidence="6">
    <location>
        <begin position="58"/>
        <end position="150"/>
    </location>
</feature>
<evidence type="ECO:0000256" key="5">
    <source>
        <dbReference type="SAM" id="MobiDB-lite"/>
    </source>
</evidence>
<evidence type="ECO:0000259" key="7">
    <source>
        <dbReference type="Pfam" id="PF24986"/>
    </source>
</evidence>
<gene>
    <name evidence="8" type="ORF">CROS1312_LOCUS964</name>
</gene>
<keyword evidence="3" id="KW-0698">rRNA processing</keyword>
<dbReference type="InterPro" id="IPR056792">
    <property type="entry name" value="PRC_RimM"/>
</dbReference>
<reference evidence="8" key="1">
    <citation type="submission" date="2021-01" db="EMBL/GenBank/DDBJ databases">
        <authorList>
            <person name="Corre E."/>
            <person name="Pelletier E."/>
            <person name="Niang G."/>
            <person name="Scheremetjew M."/>
            <person name="Finn R."/>
            <person name="Kale V."/>
            <person name="Holt S."/>
            <person name="Cochrane G."/>
            <person name="Meng A."/>
            <person name="Brown T."/>
            <person name="Cohen L."/>
        </authorList>
    </citation>
    <scope>NUCLEOTIDE SEQUENCE</scope>
    <source>
        <strain evidence="8">RCC2335</strain>
    </source>
</reference>
<dbReference type="Gene3D" id="2.30.30.240">
    <property type="entry name" value="PRC-barrel domain"/>
    <property type="match status" value="1"/>
</dbReference>
<dbReference type="AlphaFoldDB" id="A0A7S2T809"/>
<dbReference type="PANTHER" id="PTHR33692:SF1">
    <property type="entry name" value="RIBOSOME MATURATION FACTOR RIMM"/>
    <property type="match status" value="1"/>
</dbReference>
<dbReference type="InterPro" id="IPR002676">
    <property type="entry name" value="RimM_N"/>
</dbReference>
<evidence type="ECO:0000313" key="8">
    <source>
        <dbReference type="EMBL" id="CAD9721696.1"/>
    </source>
</evidence>
<accession>A0A7S2T809</accession>
<keyword evidence="4" id="KW-0143">Chaperone</keyword>
<feature type="compositionally biased region" description="Gly residues" evidence="5">
    <location>
        <begin position="216"/>
        <end position="226"/>
    </location>
</feature>
<name>A0A7S2T809_9CHLO</name>
<dbReference type="Gene3D" id="2.40.30.60">
    <property type="entry name" value="RimM"/>
    <property type="match status" value="1"/>
</dbReference>
<evidence type="ECO:0000256" key="2">
    <source>
        <dbReference type="ARBA" id="ARBA00022517"/>
    </source>
</evidence>
<dbReference type="GO" id="GO:0005840">
    <property type="term" value="C:ribosome"/>
    <property type="evidence" value="ECO:0007669"/>
    <property type="project" value="InterPro"/>
</dbReference>
<dbReference type="PANTHER" id="PTHR33692">
    <property type="entry name" value="RIBOSOME MATURATION FACTOR RIMM"/>
    <property type="match status" value="1"/>
</dbReference>
<feature type="region of interest" description="Disordered" evidence="5">
    <location>
        <begin position="215"/>
        <end position="237"/>
    </location>
</feature>
<feature type="compositionally biased region" description="Basic residues" evidence="5">
    <location>
        <begin position="227"/>
        <end position="237"/>
    </location>
</feature>
<dbReference type="SUPFAM" id="SSF50447">
    <property type="entry name" value="Translation proteins"/>
    <property type="match status" value="1"/>
</dbReference>
<dbReference type="InterPro" id="IPR011961">
    <property type="entry name" value="RimM"/>
</dbReference>
<dbReference type="InterPro" id="IPR036976">
    <property type="entry name" value="RimM_N_sf"/>
</dbReference>
<dbReference type="NCBIfam" id="TIGR02273">
    <property type="entry name" value="16S_RimM"/>
    <property type="match status" value="1"/>
</dbReference>
<proteinExistence type="inferred from homology"/>
<dbReference type="EMBL" id="HBHM01001276">
    <property type="protein sequence ID" value="CAD9721696.1"/>
    <property type="molecule type" value="Transcribed_RNA"/>
</dbReference>
<keyword evidence="1" id="KW-0963">Cytoplasm</keyword>
<dbReference type="InterPro" id="IPR009000">
    <property type="entry name" value="Transl_B-barrel_sf"/>
</dbReference>
<evidence type="ECO:0000256" key="4">
    <source>
        <dbReference type="ARBA" id="ARBA00023186"/>
    </source>
</evidence>
<evidence type="ECO:0008006" key="9">
    <source>
        <dbReference type="Google" id="ProtNLM"/>
    </source>
</evidence>
<dbReference type="Pfam" id="PF01782">
    <property type="entry name" value="RimM"/>
    <property type="match status" value="1"/>
</dbReference>
<evidence type="ECO:0000256" key="3">
    <source>
        <dbReference type="ARBA" id="ARBA00022552"/>
    </source>
</evidence>
<dbReference type="GO" id="GO:0043022">
    <property type="term" value="F:ribosome binding"/>
    <property type="evidence" value="ECO:0007669"/>
    <property type="project" value="InterPro"/>
</dbReference>
<evidence type="ECO:0000256" key="1">
    <source>
        <dbReference type="ARBA" id="ARBA00022490"/>
    </source>
</evidence>
<organism evidence="8">
    <name type="scientific">Chloropicon roscoffensis</name>
    <dbReference type="NCBI Taxonomy" id="1461544"/>
    <lineage>
        <taxon>Eukaryota</taxon>
        <taxon>Viridiplantae</taxon>
        <taxon>Chlorophyta</taxon>
        <taxon>Chloropicophyceae</taxon>
        <taxon>Chloropicales</taxon>
        <taxon>Chloropicaceae</taxon>
        <taxon>Chloropicon</taxon>
    </lineage>
</organism>
<dbReference type="GO" id="GO:0006364">
    <property type="term" value="P:rRNA processing"/>
    <property type="evidence" value="ECO:0007669"/>
    <property type="project" value="UniProtKB-KW"/>
</dbReference>
<sequence length="279" mass="30539">MRALGSRCGGLRGMRPAEVSCRTTLRPRDRVVGSLRGCRATLEGPSPASGVDTKWVEVGVVTGAHGLRGEIRVKPLTDSADERFRAGKKSWLKRRTTIFEDSAEPEQMSIEFVRNVTTRGKLAYLLKLDSVSSREEAEDMKGHTLLVKADEREELDGDAEFYVQDLFGLQVRLRQGVREEPIELGTVVDVYDGTGVHDTLDIEVCEPYLQSVLPGGSEGGEGGKGQGGKRRAPPKGKGKVCVLVPFAREIVPVVDTEGGFCEIDPPEGLIEACLYRKKR</sequence>